<feature type="compositionally biased region" description="Polar residues" evidence="1">
    <location>
        <begin position="525"/>
        <end position="546"/>
    </location>
</feature>
<sequence length="681" mass="74372">MSTDDKRHDAWLADLDAVADLDSLLEMVPSPDLGQAQGGTESSMYRGVDFINPRELDRDHHHERPGPHPVPSHLYGAGRSTTTRSDRQIRNSDNPRDTYSDIYQTAYGHSLPDAPSEGPFMARQSRTRGQNEFNFFDTTPSDGMSTALTTHIEQRSMPPNYPPGASSNNLGLERTSADLVAGSSQHQDDQRRGTFTHQNAKYIDFDAGEGLRIGEVFTWPVGAGKTNQSSSLPQLRGEDLEWGDRGMLANVLPESNADVQSTNRKSSVRQSADLTKPNQARSENAPIVPPRKTIKPVTPERGVENYTFQGRFTALAAAMGYLDQKEKIQLGIKNDDVAQVKLGINRFCRRAFEALTQVPSAPGEHWKPDRKLEYQGGQDNAMTAVTNMMASQEDCLRAEAMASAAVHQAVELHEVGMKKGHSEKVKMERGHTCSGRINALIAALHSNKLCCKDLLEGRMESLIYTPKQALKTKRDNTASNAAKAGVLKNAAKLKAEKAAHPLEDAVNDEGGEQKQPPRKKRNVSAHRSTSGDPSRQPTEIQDSQAAVSRGGSKKAPASNRRGDRAKKPIRSNFESDDTAELSTLANQSMPSLQTMSSFDPAFDMGNSMHTNNFANSGGTGLDDVLLRDIFGDGISSFPRPEPPARRFDTGAMTATSLRNALPNVSATEHEGAKTTGRSSRF</sequence>
<feature type="compositionally biased region" description="Polar residues" evidence="1">
    <location>
        <begin position="257"/>
        <end position="282"/>
    </location>
</feature>
<feature type="region of interest" description="Disordered" evidence="1">
    <location>
        <begin position="659"/>
        <end position="681"/>
    </location>
</feature>
<evidence type="ECO:0000313" key="3">
    <source>
        <dbReference type="Proteomes" id="UP000756132"/>
    </source>
</evidence>
<reference evidence="2" key="2">
    <citation type="journal article" date="2022" name="Microb. Genom.">
        <title>A chromosome-scale genome assembly of the tomato pathogen Cladosporium fulvum reveals a compartmentalized genome architecture and the presence of a dispensable chromosome.</title>
        <authorList>
            <person name="Zaccaron A.Z."/>
            <person name="Chen L.H."/>
            <person name="Samaras A."/>
            <person name="Stergiopoulos I."/>
        </authorList>
    </citation>
    <scope>NUCLEOTIDE SEQUENCE</scope>
    <source>
        <strain evidence="2">Race5_Kim</strain>
    </source>
</reference>
<feature type="region of interest" description="Disordered" evidence="1">
    <location>
        <begin position="254"/>
        <end position="297"/>
    </location>
</feature>
<dbReference type="RefSeq" id="XP_047765422.1">
    <property type="nucleotide sequence ID" value="XM_047910011.1"/>
</dbReference>
<evidence type="ECO:0000313" key="2">
    <source>
        <dbReference type="EMBL" id="UJO21056.1"/>
    </source>
</evidence>
<dbReference type="AlphaFoldDB" id="A0A9Q8USR1"/>
<protein>
    <submittedName>
        <fullName evidence="2">Uncharacterized protein</fullName>
    </submittedName>
</protein>
<dbReference type="KEGG" id="ffu:CLAFUR5_10863"/>
<feature type="region of interest" description="Disordered" evidence="1">
    <location>
        <begin position="57"/>
        <end position="99"/>
    </location>
</feature>
<gene>
    <name evidence="2" type="ORF">CLAFUR5_10863</name>
</gene>
<feature type="region of interest" description="Disordered" evidence="1">
    <location>
        <begin position="499"/>
        <end position="577"/>
    </location>
</feature>
<accession>A0A9Q8USR1</accession>
<name>A0A9Q8USR1_PASFU</name>
<keyword evidence="3" id="KW-1185">Reference proteome</keyword>
<dbReference type="GeneID" id="71990741"/>
<proteinExistence type="predicted"/>
<dbReference type="EMBL" id="CP090170">
    <property type="protein sequence ID" value="UJO21056.1"/>
    <property type="molecule type" value="Genomic_DNA"/>
</dbReference>
<dbReference type="Proteomes" id="UP000756132">
    <property type="component" value="Chromosome 8"/>
</dbReference>
<feature type="compositionally biased region" description="Basic and acidic residues" evidence="1">
    <location>
        <begin position="84"/>
        <end position="99"/>
    </location>
</feature>
<evidence type="ECO:0000256" key="1">
    <source>
        <dbReference type="SAM" id="MobiDB-lite"/>
    </source>
</evidence>
<feature type="compositionally biased region" description="Basic and acidic residues" evidence="1">
    <location>
        <begin position="57"/>
        <end position="66"/>
    </location>
</feature>
<organism evidence="2 3">
    <name type="scientific">Passalora fulva</name>
    <name type="common">Tomato leaf mold</name>
    <name type="synonym">Cladosporium fulvum</name>
    <dbReference type="NCBI Taxonomy" id="5499"/>
    <lineage>
        <taxon>Eukaryota</taxon>
        <taxon>Fungi</taxon>
        <taxon>Dikarya</taxon>
        <taxon>Ascomycota</taxon>
        <taxon>Pezizomycotina</taxon>
        <taxon>Dothideomycetes</taxon>
        <taxon>Dothideomycetidae</taxon>
        <taxon>Mycosphaerellales</taxon>
        <taxon>Mycosphaerellaceae</taxon>
        <taxon>Fulvia</taxon>
    </lineage>
</organism>
<reference evidence="2" key="1">
    <citation type="submission" date="2021-12" db="EMBL/GenBank/DDBJ databases">
        <authorList>
            <person name="Zaccaron A."/>
            <person name="Stergiopoulos I."/>
        </authorList>
    </citation>
    <scope>NUCLEOTIDE SEQUENCE</scope>
    <source>
        <strain evidence="2">Race5_Kim</strain>
    </source>
</reference>